<keyword evidence="2" id="KW-1185">Reference proteome</keyword>
<organism evidence="1 2">
    <name type="scientific">Gymnopus androsaceus JB14</name>
    <dbReference type="NCBI Taxonomy" id="1447944"/>
    <lineage>
        <taxon>Eukaryota</taxon>
        <taxon>Fungi</taxon>
        <taxon>Dikarya</taxon>
        <taxon>Basidiomycota</taxon>
        <taxon>Agaricomycotina</taxon>
        <taxon>Agaricomycetes</taxon>
        <taxon>Agaricomycetidae</taxon>
        <taxon>Agaricales</taxon>
        <taxon>Marasmiineae</taxon>
        <taxon>Omphalotaceae</taxon>
        <taxon>Gymnopus</taxon>
    </lineage>
</organism>
<name>A0A6A4GL93_9AGAR</name>
<protein>
    <submittedName>
        <fullName evidence="1">Uncharacterized protein</fullName>
    </submittedName>
</protein>
<sequence>MSPTPILMALNSCFRLFNPNKQYIQQATCGQPSKPVKLVNQNYPFYNVFNRRPKGPSPEIVIYMGEGKNFSRMFLSEELASSKPKGPQDLAKILGCPGCSGALGNGQIPRLPGLPMGVPEMPWDTLKPAQHFSQRFQSYIPLVPLGYGSRQQVWCYLFNSCITCGGASEAVSGMTWNKYLACGEEHPKVGI</sequence>
<proteinExistence type="predicted"/>
<evidence type="ECO:0000313" key="1">
    <source>
        <dbReference type="EMBL" id="KAE9386130.1"/>
    </source>
</evidence>
<dbReference type="AlphaFoldDB" id="A0A6A4GL93"/>
<gene>
    <name evidence="1" type="ORF">BT96DRAFT_949349</name>
</gene>
<evidence type="ECO:0000313" key="2">
    <source>
        <dbReference type="Proteomes" id="UP000799118"/>
    </source>
</evidence>
<dbReference type="EMBL" id="ML769910">
    <property type="protein sequence ID" value="KAE9386130.1"/>
    <property type="molecule type" value="Genomic_DNA"/>
</dbReference>
<reference evidence="1" key="1">
    <citation type="journal article" date="2019" name="Environ. Microbiol.">
        <title>Fungal ecological strategies reflected in gene transcription - a case study of two litter decomposers.</title>
        <authorList>
            <person name="Barbi F."/>
            <person name="Kohler A."/>
            <person name="Barry K."/>
            <person name="Baskaran P."/>
            <person name="Daum C."/>
            <person name="Fauchery L."/>
            <person name="Ihrmark K."/>
            <person name="Kuo A."/>
            <person name="LaButti K."/>
            <person name="Lipzen A."/>
            <person name="Morin E."/>
            <person name="Grigoriev I.V."/>
            <person name="Henrissat B."/>
            <person name="Lindahl B."/>
            <person name="Martin F."/>
        </authorList>
    </citation>
    <scope>NUCLEOTIDE SEQUENCE</scope>
    <source>
        <strain evidence="1">JB14</strain>
    </source>
</reference>
<accession>A0A6A4GL93</accession>
<dbReference type="Proteomes" id="UP000799118">
    <property type="component" value="Unassembled WGS sequence"/>
</dbReference>